<reference evidence="8" key="1">
    <citation type="journal article" date="2019" name="Int. J. Syst. Evol. Microbiol.">
        <title>The Global Catalogue of Microorganisms (GCM) 10K type strain sequencing project: providing services to taxonomists for standard genome sequencing and annotation.</title>
        <authorList>
            <consortium name="The Broad Institute Genomics Platform"/>
            <consortium name="The Broad Institute Genome Sequencing Center for Infectious Disease"/>
            <person name="Wu L."/>
            <person name="Ma J."/>
        </authorList>
    </citation>
    <scope>NUCLEOTIDE SEQUENCE [LARGE SCALE GENOMIC DNA]</scope>
    <source>
        <strain evidence="8">JCM 12165</strain>
    </source>
</reference>
<dbReference type="Gene3D" id="3.40.50.970">
    <property type="match status" value="1"/>
</dbReference>
<gene>
    <name evidence="7" type="ORF">ACFSCY_12310</name>
</gene>
<dbReference type="SUPFAM" id="SSF52518">
    <property type="entry name" value="Thiamin diphosphate-binding fold (THDP-binding)"/>
    <property type="match status" value="1"/>
</dbReference>
<comment type="similarity">
    <text evidence="4">Belongs to the BCKDHA family.</text>
</comment>
<dbReference type="InterPro" id="IPR029061">
    <property type="entry name" value="THDP-binding"/>
</dbReference>
<organism evidence="7 8">
    <name type="scientific">Pseudonocardia aurantiaca</name>
    <dbReference type="NCBI Taxonomy" id="75290"/>
    <lineage>
        <taxon>Bacteria</taxon>
        <taxon>Bacillati</taxon>
        <taxon>Actinomycetota</taxon>
        <taxon>Actinomycetes</taxon>
        <taxon>Pseudonocardiales</taxon>
        <taxon>Pseudonocardiaceae</taxon>
        <taxon>Pseudonocardia</taxon>
    </lineage>
</organism>
<comment type="catalytic activity">
    <reaction evidence="4">
        <text>N(6)-[(R)-lipoyl]-L-lysyl-[protein] + 3-methyl-2-oxobutanoate + H(+) = N(6)-[(R)-S(8)-2-methylpropanoyldihydrolipoyl]-L-lysyl-[protein] + CO2</text>
        <dbReference type="Rhea" id="RHEA:13457"/>
        <dbReference type="Rhea" id="RHEA-COMP:10474"/>
        <dbReference type="Rhea" id="RHEA-COMP:10497"/>
        <dbReference type="ChEBI" id="CHEBI:11851"/>
        <dbReference type="ChEBI" id="CHEBI:15378"/>
        <dbReference type="ChEBI" id="CHEBI:16526"/>
        <dbReference type="ChEBI" id="CHEBI:83099"/>
        <dbReference type="ChEBI" id="CHEBI:83142"/>
        <dbReference type="EC" id="1.2.4.4"/>
    </reaction>
</comment>
<keyword evidence="2 4" id="KW-0560">Oxidoreductase</keyword>
<evidence type="ECO:0000256" key="3">
    <source>
        <dbReference type="ARBA" id="ARBA00023052"/>
    </source>
</evidence>
<sequence>MSGFVPQFRPEHGAATPWTVLRPGGDLEPGRSPTLDGERLRAAYELMLFSRAFDEKAFSLQRQGRFGTFSPVRGQEASVVGAAFALDPARDWVVPQYRELPALLNQGLPLEQFMLTFLGDPRGGRAPDEVNVLPIQIGLAAQLPQAVGLAWGLARQRRDAVVMVFCGDGATSEGDFHEACNLAGVVRAPVVFLVQNNGWAISTPRARQSAAASLAARAPGYGMAGALVDGNDLLAVHEVASNAVERARSGGGPTLVETLTYRLGDHNTADDATRYRPTDDLAAWEPRDPLDRVHTYLRSRGLWDDPHDAAVRERIAQRIEEAVRTVEAVAPPGVEHVFAHVTETPSPRLQAQLAELQAHGGAR</sequence>
<keyword evidence="3 4" id="KW-0786">Thiamine pyrophosphate</keyword>
<name>A0ABW4FMK9_9PSEU</name>
<keyword evidence="8" id="KW-1185">Reference proteome</keyword>
<dbReference type="PANTHER" id="PTHR43380:SF1">
    <property type="entry name" value="2-OXOISOVALERATE DEHYDROGENASE SUBUNIT ALPHA, MITOCHONDRIAL"/>
    <property type="match status" value="1"/>
</dbReference>
<dbReference type="PANTHER" id="PTHR43380">
    <property type="entry name" value="2-OXOISOVALERATE DEHYDROGENASE SUBUNIT ALPHA, MITOCHONDRIAL"/>
    <property type="match status" value="1"/>
</dbReference>
<dbReference type="EC" id="1.2.4.4" evidence="4"/>
<evidence type="ECO:0000256" key="2">
    <source>
        <dbReference type="ARBA" id="ARBA00023002"/>
    </source>
</evidence>
<dbReference type="InterPro" id="IPR001017">
    <property type="entry name" value="DH_E1"/>
</dbReference>
<dbReference type="EMBL" id="JBHUCP010000007">
    <property type="protein sequence ID" value="MFD1530227.1"/>
    <property type="molecule type" value="Genomic_DNA"/>
</dbReference>
<comment type="cofactor">
    <cofactor evidence="1 4">
        <name>thiamine diphosphate</name>
        <dbReference type="ChEBI" id="CHEBI:58937"/>
    </cofactor>
</comment>
<evidence type="ECO:0000259" key="6">
    <source>
        <dbReference type="Pfam" id="PF00676"/>
    </source>
</evidence>
<evidence type="ECO:0000313" key="8">
    <source>
        <dbReference type="Proteomes" id="UP001597145"/>
    </source>
</evidence>
<evidence type="ECO:0000256" key="5">
    <source>
        <dbReference type="SAM" id="MobiDB-lite"/>
    </source>
</evidence>
<evidence type="ECO:0000313" key="7">
    <source>
        <dbReference type="EMBL" id="MFD1530227.1"/>
    </source>
</evidence>
<feature type="region of interest" description="Disordered" evidence="5">
    <location>
        <begin position="15"/>
        <end position="34"/>
    </location>
</feature>
<dbReference type="RefSeq" id="WP_343977071.1">
    <property type="nucleotide sequence ID" value="NZ_BAAAJG010000008.1"/>
</dbReference>
<proteinExistence type="inferred from homology"/>
<dbReference type="Pfam" id="PF00676">
    <property type="entry name" value="E1_dh"/>
    <property type="match status" value="1"/>
</dbReference>
<protein>
    <recommendedName>
        <fullName evidence="4">2-oxoisovalerate dehydrogenase subunit alpha</fullName>
        <ecNumber evidence="4">1.2.4.4</ecNumber>
    </recommendedName>
    <alternativeName>
        <fullName evidence="4">Branched-chain alpha-keto acid dehydrogenase E1 component alpha chain</fullName>
    </alternativeName>
</protein>
<evidence type="ECO:0000256" key="1">
    <source>
        <dbReference type="ARBA" id="ARBA00001964"/>
    </source>
</evidence>
<dbReference type="CDD" id="cd02000">
    <property type="entry name" value="TPP_E1_PDC_ADC_BCADC"/>
    <property type="match status" value="1"/>
</dbReference>
<comment type="function">
    <text evidence="4">The branched-chain alpha-keto dehydrogenase complex catalyzes the overall conversion of alpha-keto acids to acyl-CoA and CO(2). It contains multiple copies of three enzymatic components: branched-chain alpha-keto acid decarboxylase (E1), lipoamide acyltransferase (E2) and lipoamide dehydrogenase (E3).</text>
</comment>
<accession>A0ABW4FMK9</accession>
<dbReference type="InterPro" id="IPR050771">
    <property type="entry name" value="Alpha-ketoacid_DH_E1_comp"/>
</dbReference>
<evidence type="ECO:0000256" key="4">
    <source>
        <dbReference type="RuleBase" id="RU365014"/>
    </source>
</evidence>
<dbReference type="Proteomes" id="UP001597145">
    <property type="component" value="Unassembled WGS sequence"/>
</dbReference>
<comment type="caution">
    <text evidence="7">The sequence shown here is derived from an EMBL/GenBank/DDBJ whole genome shotgun (WGS) entry which is preliminary data.</text>
</comment>
<feature type="domain" description="Dehydrogenase E1 component" evidence="6">
    <location>
        <begin position="45"/>
        <end position="331"/>
    </location>
</feature>